<evidence type="ECO:0000313" key="6">
    <source>
        <dbReference type="Proteomes" id="UP000199155"/>
    </source>
</evidence>
<evidence type="ECO:0000256" key="3">
    <source>
        <dbReference type="ARBA" id="ARBA00022839"/>
    </source>
</evidence>
<dbReference type="PANTHER" id="PTHR30231">
    <property type="entry name" value="DNA POLYMERASE III SUBUNIT EPSILON"/>
    <property type="match status" value="1"/>
</dbReference>
<gene>
    <name evidence="5" type="ORF">SAMN05421806_12846</name>
</gene>
<dbReference type="GO" id="GO:0003676">
    <property type="term" value="F:nucleic acid binding"/>
    <property type="evidence" value="ECO:0007669"/>
    <property type="project" value="InterPro"/>
</dbReference>
<evidence type="ECO:0000256" key="2">
    <source>
        <dbReference type="ARBA" id="ARBA00022801"/>
    </source>
</evidence>
<dbReference type="AlphaFoldDB" id="A0A1G9J941"/>
<dbReference type="GO" id="GO:0008408">
    <property type="term" value="F:3'-5' exonuclease activity"/>
    <property type="evidence" value="ECO:0007669"/>
    <property type="project" value="TreeGrafter"/>
</dbReference>
<keyword evidence="1" id="KW-0540">Nuclease</keyword>
<dbReference type="RefSeq" id="WP_093617928.1">
    <property type="nucleotide sequence ID" value="NZ_FNFF01000028.1"/>
</dbReference>
<dbReference type="Proteomes" id="UP000199155">
    <property type="component" value="Unassembled WGS sequence"/>
</dbReference>
<dbReference type="NCBIfam" id="NF005927">
    <property type="entry name" value="PRK07942.1"/>
    <property type="match status" value="1"/>
</dbReference>
<dbReference type="Gene3D" id="3.30.420.10">
    <property type="entry name" value="Ribonuclease H-like superfamily/Ribonuclease H"/>
    <property type="match status" value="1"/>
</dbReference>
<dbReference type="EMBL" id="FNFF01000028">
    <property type="protein sequence ID" value="SDL33792.1"/>
    <property type="molecule type" value="Genomic_DNA"/>
</dbReference>
<dbReference type="InterPro" id="IPR036397">
    <property type="entry name" value="RNaseH_sf"/>
</dbReference>
<feature type="domain" description="Exonuclease" evidence="4">
    <location>
        <begin position="8"/>
        <end position="195"/>
    </location>
</feature>
<dbReference type="Pfam" id="PF00929">
    <property type="entry name" value="RNase_T"/>
    <property type="match status" value="1"/>
</dbReference>
<dbReference type="InterPro" id="IPR013520">
    <property type="entry name" value="Ribonucl_H"/>
</dbReference>
<proteinExistence type="predicted"/>
<evidence type="ECO:0000313" key="5">
    <source>
        <dbReference type="EMBL" id="SDL33792.1"/>
    </source>
</evidence>
<evidence type="ECO:0000259" key="4">
    <source>
        <dbReference type="SMART" id="SM00479"/>
    </source>
</evidence>
<protein>
    <submittedName>
        <fullName evidence="5">DNA polymerase-3 subunit epsilon</fullName>
    </submittedName>
</protein>
<sequence length="272" mass="30053">MTPWHLGRLCAFDLETTGTDVEADRVVTAAVIGLGGGAEAVSSSWLADPGVEIPEGAAAVHGITTEHARANGRRAVEVVDEIAAALAGYLGTGVPIVAHNVAYDLTLLDRECRRYGLPTLLDRFVDDVLWPVIDTRVLDTHALPYRKRPSKTQGARQLITLAQVYGLPWVEDDAHGCEYDALMSARIAYRIGWLAHTDREQWPEHIRTARRPRFHAFADLDVEALHHLQIRLAAEQAEGLEKHFRKSDPEARVDRAWPLRPWAESATEGAPA</sequence>
<reference evidence="5 6" key="1">
    <citation type="submission" date="2016-10" db="EMBL/GenBank/DDBJ databases">
        <authorList>
            <person name="de Groot N.N."/>
        </authorList>
    </citation>
    <scope>NUCLEOTIDE SEQUENCE [LARGE SCALE GENOMIC DNA]</scope>
    <source>
        <strain evidence="5 6">CGMCC 4.5727</strain>
    </source>
</reference>
<accession>A0A1G9J941</accession>
<keyword evidence="2" id="KW-0378">Hydrolase</keyword>
<evidence type="ECO:0000256" key="1">
    <source>
        <dbReference type="ARBA" id="ARBA00022722"/>
    </source>
</evidence>
<dbReference type="InterPro" id="IPR012337">
    <property type="entry name" value="RNaseH-like_sf"/>
</dbReference>
<dbReference type="PANTHER" id="PTHR30231:SF4">
    <property type="entry name" value="PROTEIN NEN2"/>
    <property type="match status" value="1"/>
</dbReference>
<dbReference type="CDD" id="cd06127">
    <property type="entry name" value="DEDDh"/>
    <property type="match status" value="1"/>
</dbReference>
<name>A0A1G9J941_9ACTN</name>
<dbReference type="SMART" id="SM00479">
    <property type="entry name" value="EXOIII"/>
    <property type="match status" value="1"/>
</dbReference>
<dbReference type="STRING" id="417292.SAMN05421806_12846"/>
<dbReference type="SUPFAM" id="SSF53098">
    <property type="entry name" value="Ribonuclease H-like"/>
    <property type="match status" value="1"/>
</dbReference>
<keyword evidence="6" id="KW-1185">Reference proteome</keyword>
<keyword evidence="3" id="KW-0269">Exonuclease</keyword>
<dbReference type="GO" id="GO:0005829">
    <property type="term" value="C:cytosol"/>
    <property type="evidence" value="ECO:0007669"/>
    <property type="project" value="TreeGrafter"/>
</dbReference>
<organism evidence="5 6">
    <name type="scientific">Streptomyces indicus</name>
    <dbReference type="NCBI Taxonomy" id="417292"/>
    <lineage>
        <taxon>Bacteria</taxon>
        <taxon>Bacillati</taxon>
        <taxon>Actinomycetota</taxon>
        <taxon>Actinomycetes</taxon>
        <taxon>Kitasatosporales</taxon>
        <taxon>Streptomycetaceae</taxon>
        <taxon>Streptomyces</taxon>
    </lineage>
</organism>